<feature type="compositionally biased region" description="Basic and acidic residues" evidence="6">
    <location>
        <begin position="1113"/>
        <end position="1128"/>
    </location>
</feature>
<dbReference type="SMART" id="SM00355">
    <property type="entry name" value="ZnF_C2H2"/>
    <property type="match status" value="15"/>
</dbReference>
<gene>
    <name evidence="10" type="primary">LOC110082573</name>
</gene>
<feature type="region of interest" description="Disordered" evidence="6">
    <location>
        <begin position="1215"/>
        <end position="1252"/>
    </location>
</feature>
<dbReference type="InterPro" id="IPR001909">
    <property type="entry name" value="KRAB"/>
</dbReference>
<proteinExistence type="predicted"/>
<accession>A0ABM5GM51</accession>
<dbReference type="RefSeq" id="XP_072858706.1">
    <property type="nucleotide sequence ID" value="XM_073002605.1"/>
</dbReference>
<feature type="region of interest" description="Disordered" evidence="6">
    <location>
        <begin position="1113"/>
        <end position="1139"/>
    </location>
</feature>
<keyword evidence="1" id="KW-0479">Metal-binding</keyword>
<feature type="compositionally biased region" description="Acidic residues" evidence="6">
    <location>
        <begin position="64"/>
        <end position="73"/>
    </location>
</feature>
<evidence type="ECO:0000259" key="8">
    <source>
        <dbReference type="PROSITE" id="PS50805"/>
    </source>
</evidence>
<evidence type="ECO:0000256" key="1">
    <source>
        <dbReference type="ARBA" id="ARBA00022723"/>
    </source>
</evidence>
<feature type="domain" description="C2H2-type" evidence="7">
    <location>
        <begin position="1433"/>
        <end position="1460"/>
    </location>
</feature>
<evidence type="ECO:0000256" key="4">
    <source>
        <dbReference type="ARBA" id="ARBA00022833"/>
    </source>
</evidence>
<evidence type="ECO:0008006" key="11">
    <source>
        <dbReference type="Google" id="ProtNLM"/>
    </source>
</evidence>
<keyword evidence="4" id="KW-0862">Zinc</keyword>
<dbReference type="Pfam" id="PF13894">
    <property type="entry name" value="zf-C2H2_4"/>
    <property type="match status" value="1"/>
</dbReference>
<dbReference type="Proteomes" id="UP001652642">
    <property type="component" value="Chromosome 6"/>
</dbReference>
<dbReference type="PROSITE" id="PS00028">
    <property type="entry name" value="ZINC_FINGER_C2H2_1"/>
    <property type="match status" value="15"/>
</dbReference>
<dbReference type="SUPFAM" id="SSF57667">
    <property type="entry name" value="beta-beta-alpha zinc fingers"/>
    <property type="match status" value="8"/>
</dbReference>
<dbReference type="PROSITE" id="PS50805">
    <property type="entry name" value="KRAB"/>
    <property type="match status" value="2"/>
</dbReference>
<feature type="domain" description="C2H2-type" evidence="7">
    <location>
        <begin position="279"/>
        <end position="306"/>
    </location>
</feature>
<feature type="domain" description="C2H2-type" evidence="7">
    <location>
        <begin position="251"/>
        <end position="278"/>
    </location>
</feature>
<reference evidence="10" key="1">
    <citation type="submission" date="2025-08" db="UniProtKB">
        <authorList>
            <consortium name="RefSeq"/>
        </authorList>
    </citation>
    <scope>IDENTIFICATION</scope>
</reference>
<feature type="domain" description="C2H2-type" evidence="7">
    <location>
        <begin position="1347"/>
        <end position="1374"/>
    </location>
</feature>
<feature type="region of interest" description="Disordered" evidence="6">
    <location>
        <begin position="851"/>
        <end position="880"/>
    </location>
</feature>
<dbReference type="GeneID" id="110082573"/>
<feature type="compositionally biased region" description="Low complexity" evidence="6">
    <location>
        <begin position="120"/>
        <end position="130"/>
    </location>
</feature>
<dbReference type="InterPro" id="IPR036236">
    <property type="entry name" value="Znf_C2H2_sf"/>
</dbReference>
<dbReference type="InterPro" id="IPR036051">
    <property type="entry name" value="KRAB_dom_sf"/>
</dbReference>
<feature type="domain" description="C2H2-type" evidence="7">
    <location>
        <begin position="1405"/>
        <end position="1432"/>
    </location>
</feature>
<feature type="region of interest" description="Disordered" evidence="6">
    <location>
        <begin position="1278"/>
        <end position="1341"/>
    </location>
</feature>
<feature type="domain" description="C2H2-type" evidence="7">
    <location>
        <begin position="363"/>
        <end position="390"/>
    </location>
</feature>
<evidence type="ECO:0000256" key="6">
    <source>
        <dbReference type="SAM" id="MobiDB-lite"/>
    </source>
</evidence>
<feature type="region of interest" description="Disordered" evidence="6">
    <location>
        <begin position="205"/>
        <end position="225"/>
    </location>
</feature>
<evidence type="ECO:0000256" key="3">
    <source>
        <dbReference type="ARBA" id="ARBA00022771"/>
    </source>
</evidence>
<dbReference type="PANTHER" id="PTHR24381">
    <property type="entry name" value="ZINC FINGER PROTEIN"/>
    <property type="match status" value="1"/>
</dbReference>
<evidence type="ECO:0000313" key="9">
    <source>
        <dbReference type="Proteomes" id="UP001652642"/>
    </source>
</evidence>
<feature type="region of interest" description="Disordered" evidence="6">
    <location>
        <begin position="63"/>
        <end position="155"/>
    </location>
</feature>
<dbReference type="Pfam" id="PF00096">
    <property type="entry name" value="zf-C2H2"/>
    <property type="match status" value="9"/>
</dbReference>
<feature type="domain" description="C2H2-type" evidence="7">
    <location>
        <begin position="183"/>
        <end position="210"/>
    </location>
</feature>
<evidence type="ECO:0000256" key="2">
    <source>
        <dbReference type="ARBA" id="ARBA00022737"/>
    </source>
</evidence>
<dbReference type="PANTHER" id="PTHR24381:SF269">
    <property type="entry name" value="ZINC FINGER PROTEIN 398"/>
    <property type="match status" value="1"/>
</dbReference>
<feature type="domain" description="C2H2-type" evidence="7">
    <location>
        <begin position="529"/>
        <end position="556"/>
    </location>
</feature>
<feature type="region of interest" description="Disordered" evidence="6">
    <location>
        <begin position="461"/>
        <end position="531"/>
    </location>
</feature>
<feature type="compositionally biased region" description="Acidic residues" evidence="6">
    <location>
        <begin position="133"/>
        <end position="143"/>
    </location>
</feature>
<feature type="compositionally biased region" description="Low complexity" evidence="6">
    <location>
        <begin position="1299"/>
        <end position="1308"/>
    </location>
</feature>
<sequence length="1480" mass="161783">MASGVPAQVMFEDVAVYFTRGEWKALSEWQKDLYRAVMVENYEAVASSGGPSVKPKLICRIERDEDPSVDETPEAPLRKRPQSPWLAGDGIRIEEEAEGKGPGPIRPPKARRGRKKRGRPPGTETPATWAPPEPEEEEEEEEGGPPRMPLKRNPPKCPECGKSFLSNVAMTIHIRTHTGERPFRCHLCPKGFPSMGDLKRHLKTHLRPKEPPPPPGEGGGAAGAPKAKKCLTAKLQLLRQLGAAPGPRKPHTCAQCGKSFNKKQDLRKHEGTHSTERPFACLECGRSFRLKQILVAHLKVHVGERPFACQQCGKRFSQKHHVESHQRVHTGEKPFACSTCGKRYAQKQPLISHLRVHTGERPYACAECGKTFRNQATLTIHNRMHTGERPYRCLLCGKACSQLQHLKSHQRVHRGEQHLLAAGDAKALALKRAREMQEKPFPCPRCEKRFQDEKIMQTHLKTHEEDPPAKFADLPSGGSPPAPDRPPLWALPKKASPAKPKSRGGGTGAPEKPPAAGRRGRPPKKKRSVACPDCGRKFTQAKYLTMHRKSHTVKSIPKAQVLREFAGQPGGGLPFDPGEEADEHPPPVMALEALDHPLLQRVVPGRAKGQEHHPDVGELRRRMRSARDQAKGHAPSLALHLSVEGPKPLGEDGGRHPCLGAGFVGGRRRLLPPGPGEAERLWGLPNDKDLPLIGGVHVGADQDRQLVLSPLLGQIPWGGSEEEAHLPTAARPTPPGIPLRPLPPLRRMPGRVLHKHPLGGDAAALEPLQKSRVAGRALVLQLALAARVGVLAPLGEDPLFVLDDAADLGLGDAKPLGQLALGHLWAFQHLQHPDFLLQGELFPLLPRDDGLARGERRNPPPAAGGVKGVPGGAPPLARDEGHMLQKAPPAVPADVRAGPGVVELVLFKLCLLPKVLPTLQAPALQWNVEPQPMAAGPQALSLSEQTPMEDVLPETTELSLTVVAEIQAVESKVDSYAAQLMSLEGRMGLAETKLDGCEKTAVEFGNQLESKWAALGTLIQEYGQLQRRLENMENLLKNRNFWILRLPPGPKGEAPKVPLLFDDTSCSFSEQEWKSLDEGQRDLYRYIMKSNYKAVVSVDAALSKPDLLSRLEHADVGDAGEGEERGPLRDSTLGSPMSALHDSSWMEQEEMSLVKSMGHLEERDVPGDAAAVGALGRDAPQLLEEDPESLELPGMFPRKWTEVFQGPGEELLCESQPASAVPARKPPGSSLRRSSRSTVGDSRKEGPSPLAAEAHTGPYICCECGEGFLDKQLFTTHQKSHGGGGAYPTLDPGGGGGLKPKAGPLILPRAPALTRPKPPKRPEPQRSSAFKPGAGKRPGNHMVERPYTCSQCKESFKLEVSLLLHQKLHTGKGDGPLTCTYCGKDFRDLSKAVRHQRIHTGERPYQCTECGKSFIRRDHLLKHWRVHTGETPYQCATCGKNFRYKESLNCHQKIHTRNPVTHHLAAGTPVGLMGLKQEQP</sequence>
<feature type="domain" description="C2H2-type" evidence="7">
    <location>
        <begin position="391"/>
        <end position="418"/>
    </location>
</feature>
<dbReference type="Gene3D" id="3.30.160.60">
    <property type="entry name" value="Classic Zinc Finger"/>
    <property type="match status" value="13"/>
</dbReference>
<feature type="compositionally biased region" description="Basic residues" evidence="6">
    <location>
        <begin position="108"/>
        <end position="119"/>
    </location>
</feature>
<feature type="compositionally biased region" description="Low complexity" evidence="6">
    <location>
        <begin position="487"/>
        <end position="499"/>
    </location>
</feature>
<dbReference type="Gene3D" id="6.10.140.140">
    <property type="match status" value="2"/>
</dbReference>
<dbReference type="SUPFAM" id="SSF109640">
    <property type="entry name" value="KRAB domain (Kruppel-associated box)"/>
    <property type="match status" value="2"/>
</dbReference>
<feature type="domain" description="C2H2-type" evidence="7">
    <location>
        <begin position="335"/>
        <end position="362"/>
    </location>
</feature>
<feature type="domain" description="C2H2-type" evidence="7">
    <location>
        <begin position="1259"/>
        <end position="1286"/>
    </location>
</feature>
<dbReference type="PROSITE" id="PS50157">
    <property type="entry name" value="ZINC_FINGER_C2H2_2"/>
    <property type="match status" value="15"/>
</dbReference>
<dbReference type="SMART" id="SM00349">
    <property type="entry name" value="KRAB"/>
    <property type="match status" value="2"/>
</dbReference>
<feature type="domain" description="C2H2-type" evidence="7">
    <location>
        <begin position="1377"/>
        <end position="1404"/>
    </location>
</feature>
<dbReference type="InterPro" id="IPR013087">
    <property type="entry name" value="Znf_C2H2_type"/>
</dbReference>
<feature type="domain" description="C2H2-type" evidence="7">
    <location>
        <begin position="441"/>
        <end position="468"/>
    </location>
</feature>
<feature type="compositionally biased region" description="Basic residues" evidence="6">
    <location>
        <begin position="518"/>
        <end position="528"/>
    </location>
</feature>
<feature type="domain" description="KRAB" evidence="8">
    <location>
        <begin position="1059"/>
        <end position="1130"/>
    </location>
</feature>
<dbReference type="Pfam" id="PF01352">
    <property type="entry name" value="KRAB"/>
    <property type="match status" value="2"/>
</dbReference>
<evidence type="ECO:0000256" key="5">
    <source>
        <dbReference type="PROSITE-ProRule" id="PRU00042"/>
    </source>
</evidence>
<protein>
    <recommendedName>
        <fullName evidence="11">Zinc finger protein 777-like</fullName>
    </recommendedName>
</protein>
<name>A0ABM5GM51_9SAUR</name>
<feature type="domain" description="C2H2-type" evidence="7">
    <location>
        <begin position="155"/>
        <end position="182"/>
    </location>
</feature>
<keyword evidence="9" id="KW-1185">Reference proteome</keyword>
<feature type="domain" description="C2H2-type" evidence="7">
    <location>
        <begin position="307"/>
        <end position="334"/>
    </location>
</feature>
<dbReference type="CDD" id="cd07765">
    <property type="entry name" value="KRAB_A-box"/>
    <property type="match status" value="2"/>
</dbReference>
<keyword evidence="2" id="KW-0677">Repeat</keyword>
<evidence type="ECO:0000313" key="10">
    <source>
        <dbReference type="RefSeq" id="XP_072858706.1"/>
    </source>
</evidence>
<feature type="domain" description="KRAB" evidence="8">
    <location>
        <begin position="9"/>
        <end position="80"/>
    </location>
</feature>
<organism evidence="9 10">
    <name type="scientific">Pogona vitticeps</name>
    <name type="common">central bearded dragon</name>
    <dbReference type="NCBI Taxonomy" id="103695"/>
    <lineage>
        <taxon>Eukaryota</taxon>
        <taxon>Metazoa</taxon>
        <taxon>Chordata</taxon>
        <taxon>Craniata</taxon>
        <taxon>Vertebrata</taxon>
        <taxon>Euteleostomi</taxon>
        <taxon>Lepidosauria</taxon>
        <taxon>Squamata</taxon>
        <taxon>Bifurcata</taxon>
        <taxon>Unidentata</taxon>
        <taxon>Episquamata</taxon>
        <taxon>Toxicofera</taxon>
        <taxon>Iguania</taxon>
        <taxon>Acrodonta</taxon>
        <taxon>Agamidae</taxon>
        <taxon>Amphibolurinae</taxon>
        <taxon>Pogona</taxon>
    </lineage>
</organism>
<feature type="compositionally biased region" description="Gly residues" evidence="6">
    <location>
        <begin position="1281"/>
        <end position="1298"/>
    </location>
</feature>
<keyword evidence="3 5" id="KW-0863">Zinc-finger</keyword>
<evidence type="ECO:0000259" key="7">
    <source>
        <dbReference type="PROSITE" id="PS50157"/>
    </source>
</evidence>